<dbReference type="SMART" id="SM00382">
    <property type="entry name" value="AAA"/>
    <property type="match status" value="1"/>
</dbReference>
<dbReference type="Proteomes" id="UP000316921">
    <property type="component" value="Chromosome"/>
</dbReference>
<dbReference type="EMBL" id="CP036287">
    <property type="protein sequence ID" value="QDU68248.1"/>
    <property type="molecule type" value="Genomic_DNA"/>
</dbReference>
<organism evidence="7 8">
    <name type="scientific">Engelhardtia mirabilis</name>
    <dbReference type="NCBI Taxonomy" id="2528011"/>
    <lineage>
        <taxon>Bacteria</taxon>
        <taxon>Pseudomonadati</taxon>
        <taxon>Planctomycetota</taxon>
        <taxon>Planctomycetia</taxon>
        <taxon>Planctomycetia incertae sedis</taxon>
        <taxon>Engelhardtia</taxon>
    </lineage>
</organism>
<dbReference type="Gene3D" id="3.40.50.300">
    <property type="entry name" value="P-loop containing nucleotide triphosphate hydrolases"/>
    <property type="match status" value="1"/>
</dbReference>
<evidence type="ECO:0000256" key="4">
    <source>
        <dbReference type="ARBA" id="ARBA00023163"/>
    </source>
</evidence>
<keyword evidence="1" id="KW-0547">Nucleotide-binding</keyword>
<keyword evidence="2" id="KW-0067">ATP-binding</keyword>
<evidence type="ECO:0000256" key="5">
    <source>
        <dbReference type="SAM" id="MobiDB-lite"/>
    </source>
</evidence>
<dbReference type="Gene3D" id="1.10.8.60">
    <property type="match status" value="1"/>
</dbReference>
<keyword evidence="3" id="KW-0805">Transcription regulation</keyword>
<accession>A0A518BMP1</accession>
<feature type="region of interest" description="Disordered" evidence="5">
    <location>
        <begin position="352"/>
        <end position="374"/>
    </location>
</feature>
<dbReference type="Pfam" id="PF02954">
    <property type="entry name" value="HTH_8"/>
    <property type="match status" value="1"/>
</dbReference>
<evidence type="ECO:0000313" key="8">
    <source>
        <dbReference type="Proteomes" id="UP000316921"/>
    </source>
</evidence>
<feature type="compositionally biased region" description="Basic and acidic residues" evidence="5">
    <location>
        <begin position="352"/>
        <end position="364"/>
    </location>
</feature>
<dbReference type="Pfam" id="PF25601">
    <property type="entry name" value="AAA_lid_14"/>
    <property type="match status" value="1"/>
</dbReference>
<dbReference type="Gene3D" id="1.10.10.60">
    <property type="entry name" value="Homeodomain-like"/>
    <property type="match status" value="1"/>
</dbReference>
<evidence type="ECO:0000256" key="2">
    <source>
        <dbReference type="ARBA" id="ARBA00022840"/>
    </source>
</evidence>
<dbReference type="InterPro" id="IPR025944">
    <property type="entry name" value="Sigma_54_int_dom_CS"/>
</dbReference>
<dbReference type="KEGG" id="pbap:Pla133_33430"/>
<dbReference type="InterPro" id="IPR027417">
    <property type="entry name" value="P-loop_NTPase"/>
</dbReference>
<protein>
    <submittedName>
        <fullName evidence="7">Transcriptional regulatory protein ZraR</fullName>
    </submittedName>
</protein>
<feature type="compositionally biased region" description="Low complexity" evidence="5">
    <location>
        <begin position="1"/>
        <end position="19"/>
    </location>
</feature>
<dbReference type="RefSeq" id="WP_145067101.1">
    <property type="nucleotide sequence ID" value="NZ_CP036287.1"/>
</dbReference>
<dbReference type="PROSITE" id="PS50045">
    <property type="entry name" value="SIGMA54_INTERACT_4"/>
    <property type="match status" value="1"/>
</dbReference>
<dbReference type="PANTHER" id="PTHR32071">
    <property type="entry name" value="TRANSCRIPTIONAL REGULATORY PROTEIN"/>
    <property type="match status" value="1"/>
</dbReference>
<evidence type="ECO:0000313" key="7">
    <source>
        <dbReference type="EMBL" id="QDU68248.1"/>
    </source>
</evidence>
<dbReference type="PROSITE" id="PS00688">
    <property type="entry name" value="SIGMA54_INTERACT_3"/>
    <property type="match status" value="1"/>
</dbReference>
<dbReference type="GO" id="GO:0005524">
    <property type="term" value="F:ATP binding"/>
    <property type="evidence" value="ECO:0007669"/>
    <property type="project" value="UniProtKB-KW"/>
</dbReference>
<gene>
    <name evidence="7" type="primary">zraR_6</name>
    <name evidence="7" type="ORF">Pla133_33430</name>
</gene>
<evidence type="ECO:0000256" key="1">
    <source>
        <dbReference type="ARBA" id="ARBA00022741"/>
    </source>
</evidence>
<name>A0A518BMP1_9BACT</name>
<dbReference type="CDD" id="cd00009">
    <property type="entry name" value="AAA"/>
    <property type="match status" value="1"/>
</dbReference>
<dbReference type="PRINTS" id="PR01590">
    <property type="entry name" value="HTHFIS"/>
</dbReference>
<dbReference type="InterPro" id="IPR009057">
    <property type="entry name" value="Homeodomain-like_sf"/>
</dbReference>
<dbReference type="SUPFAM" id="SSF52540">
    <property type="entry name" value="P-loop containing nucleoside triphosphate hydrolases"/>
    <property type="match status" value="1"/>
</dbReference>
<dbReference type="SUPFAM" id="SSF46689">
    <property type="entry name" value="Homeodomain-like"/>
    <property type="match status" value="1"/>
</dbReference>
<dbReference type="InterPro" id="IPR058031">
    <property type="entry name" value="AAA_lid_NorR"/>
</dbReference>
<feature type="region of interest" description="Disordered" evidence="5">
    <location>
        <begin position="1"/>
        <end position="51"/>
    </location>
</feature>
<dbReference type="Pfam" id="PF00158">
    <property type="entry name" value="Sigma54_activat"/>
    <property type="match status" value="1"/>
</dbReference>
<dbReference type="GO" id="GO:0043565">
    <property type="term" value="F:sequence-specific DNA binding"/>
    <property type="evidence" value="ECO:0007669"/>
    <property type="project" value="InterPro"/>
</dbReference>
<keyword evidence="4" id="KW-0804">Transcription</keyword>
<evidence type="ECO:0000259" key="6">
    <source>
        <dbReference type="PROSITE" id="PS50045"/>
    </source>
</evidence>
<dbReference type="AlphaFoldDB" id="A0A518BMP1"/>
<dbReference type="FunFam" id="3.40.50.300:FF:000006">
    <property type="entry name" value="DNA-binding transcriptional regulator NtrC"/>
    <property type="match status" value="1"/>
</dbReference>
<keyword evidence="8" id="KW-1185">Reference proteome</keyword>
<feature type="domain" description="Sigma-54 factor interaction" evidence="6">
    <location>
        <begin position="50"/>
        <end position="275"/>
    </location>
</feature>
<dbReference type="InterPro" id="IPR002078">
    <property type="entry name" value="Sigma_54_int"/>
</dbReference>
<sequence>MTQSRPPAADSDASGSGAPWKRGGSSPSRPVEGGRPPDRPAAEGGCGPASPIQRAFEAELGMVAGSEATVLLLGESGTGKSASARRLHAASRRADGPLVEVHLGALTPTLVESELFGHEKGAFTDASRSRAGCFRRAQGGTLVLDDVDLLPGPAQVKLLRALQERVVEPVGAEAPVAIDVRFCATTNRDLRAEVEAGRFREDLYYRLAVVTLEVPPLRARSEDLPGLVETLLAGIGARLGRPARPLGAGCLERLGAHAWPGNVRELENALERVCALGPAQTPIDVHEFDFLDEVAAGIPEELARQALAHGLTAEQLEAALLAEALREQRGNLSAAARRVGLTRRAFEYRVARTGEGDDGGHHDEAEAESQRGGG</sequence>
<dbReference type="InterPro" id="IPR003593">
    <property type="entry name" value="AAA+_ATPase"/>
</dbReference>
<reference evidence="7 8" key="1">
    <citation type="submission" date="2019-02" db="EMBL/GenBank/DDBJ databases">
        <title>Deep-cultivation of Planctomycetes and their phenomic and genomic characterization uncovers novel biology.</title>
        <authorList>
            <person name="Wiegand S."/>
            <person name="Jogler M."/>
            <person name="Boedeker C."/>
            <person name="Pinto D."/>
            <person name="Vollmers J."/>
            <person name="Rivas-Marin E."/>
            <person name="Kohn T."/>
            <person name="Peeters S.H."/>
            <person name="Heuer A."/>
            <person name="Rast P."/>
            <person name="Oberbeckmann S."/>
            <person name="Bunk B."/>
            <person name="Jeske O."/>
            <person name="Meyerdierks A."/>
            <person name="Storesund J.E."/>
            <person name="Kallscheuer N."/>
            <person name="Luecker S."/>
            <person name="Lage O.M."/>
            <person name="Pohl T."/>
            <person name="Merkel B.J."/>
            <person name="Hornburger P."/>
            <person name="Mueller R.-W."/>
            <person name="Bruemmer F."/>
            <person name="Labrenz M."/>
            <person name="Spormann A.M."/>
            <person name="Op den Camp H."/>
            <person name="Overmann J."/>
            <person name="Amann R."/>
            <person name="Jetten M.S.M."/>
            <person name="Mascher T."/>
            <person name="Medema M.H."/>
            <person name="Devos D.P."/>
            <person name="Kaster A.-K."/>
            <person name="Ovreas L."/>
            <person name="Rohde M."/>
            <person name="Galperin M.Y."/>
            <person name="Jogler C."/>
        </authorList>
    </citation>
    <scope>NUCLEOTIDE SEQUENCE [LARGE SCALE GENOMIC DNA]</scope>
    <source>
        <strain evidence="7 8">Pla133</strain>
    </source>
</reference>
<dbReference type="InterPro" id="IPR002197">
    <property type="entry name" value="HTH_Fis"/>
</dbReference>
<dbReference type="GO" id="GO:0006355">
    <property type="term" value="P:regulation of DNA-templated transcription"/>
    <property type="evidence" value="ECO:0007669"/>
    <property type="project" value="InterPro"/>
</dbReference>
<proteinExistence type="predicted"/>
<evidence type="ECO:0000256" key="3">
    <source>
        <dbReference type="ARBA" id="ARBA00023015"/>
    </source>
</evidence>